<dbReference type="AlphaFoldDB" id="A0AAW0QV29"/>
<organism evidence="5 6">
    <name type="scientific">Apiospora kogelbergensis</name>
    <dbReference type="NCBI Taxonomy" id="1337665"/>
    <lineage>
        <taxon>Eukaryota</taxon>
        <taxon>Fungi</taxon>
        <taxon>Dikarya</taxon>
        <taxon>Ascomycota</taxon>
        <taxon>Pezizomycotina</taxon>
        <taxon>Sordariomycetes</taxon>
        <taxon>Xylariomycetidae</taxon>
        <taxon>Amphisphaeriales</taxon>
        <taxon>Apiosporaceae</taxon>
        <taxon>Apiospora</taxon>
    </lineage>
</organism>
<dbReference type="EMBL" id="JAQQWP010000006">
    <property type="protein sequence ID" value="KAK8113714.1"/>
    <property type="molecule type" value="Genomic_DNA"/>
</dbReference>
<dbReference type="InterPro" id="IPR029058">
    <property type="entry name" value="AB_hydrolase_fold"/>
</dbReference>
<dbReference type="InterPro" id="IPR019826">
    <property type="entry name" value="Carboxylesterase_B_AS"/>
</dbReference>
<comment type="similarity">
    <text evidence="1 3">Belongs to the type-B carboxylesterase/lipase family.</text>
</comment>
<dbReference type="Gene3D" id="3.40.50.1820">
    <property type="entry name" value="alpha/beta hydrolase"/>
    <property type="match status" value="1"/>
</dbReference>
<keyword evidence="6" id="KW-1185">Reference proteome</keyword>
<reference evidence="5 6" key="1">
    <citation type="submission" date="2023-01" db="EMBL/GenBank/DDBJ databases">
        <title>Analysis of 21 Apiospora genomes using comparative genomics revels a genus with tremendous synthesis potential of carbohydrate active enzymes and secondary metabolites.</title>
        <authorList>
            <person name="Sorensen T."/>
        </authorList>
    </citation>
    <scope>NUCLEOTIDE SEQUENCE [LARGE SCALE GENOMIC DNA]</scope>
    <source>
        <strain evidence="5 6">CBS 117206</strain>
    </source>
</reference>
<dbReference type="Proteomes" id="UP001392437">
    <property type="component" value="Unassembled WGS sequence"/>
</dbReference>
<dbReference type="InterPro" id="IPR002018">
    <property type="entry name" value="CarbesteraseB"/>
</dbReference>
<dbReference type="EC" id="3.1.1.-" evidence="3"/>
<name>A0AAW0QV29_9PEZI</name>
<dbReference type="PANTHER" id="PTHR43142:SF4">
    <property type="entry name" value="CARBOXYLIC ESTER HYDROLASE"/>
    <property type="match status" value="1"/>
</dbReference>
<feature type="domain" description="Carboxylesterase type B" evidence="4">
    <location>
        <begin position="18"/>
        <end position="323"/>
    </location>
</feature>
<evidence type="ECO:0000313" key="6">
    <source>
        <dbReference type="Proteomes" id="UP001392437"/>
    </source>
</evidence>
<evidence type="ECO:0000313" key="5">
    <source>
        <dbReference type="EMBL" id="KAK8113714.1"/>
    </source>
</evidence>
<keyword evidence="2 3" id="KW-0378">Hydrolase</keyword>
<dbReference type="PANTHER" id="PTHR43142">
    <property type="entry name" value="CARBOXYLIC ESTER HYDROLASE"/>
    <property type="match status" value="1"/>
</dbReference>
<evidence type="ECO:0000259" key="4">
    <source>
        <dbReference type="Pfam" id="PF00135"/>
    </source>
</evidence>
<dbReference type="Pfam" id="PF00135">
    <property type="entry name" value="COesterase"/>
    <property type="match status" value="1"/>
</dbReference>
<accession>A0AAW0QV29</accession>
<sequence length="540" mass="61059">MDSGLSYTSAPYTLDSPELGSINGLVLSRLSRPAIHYFGGIPYALPPLGPFRFRRPRPLPLHYRYGTKSNPGNFTGNCAVCPQPAWLNSRNEEAWNEDCLHLNVYIPAGTAPKDGWPVFFYIHGGFLQWGNPNMTAESIAHLLDDSALRCIIVQPAYRLNAFGFIASAELQKEAVLDGHATGNMGFWDQRMALEWTHSSIKAFGGNPGNITVGGYSAGSHSTFQQLAHELYFVPDDKAVIKRVIMWSNGPGVQAKGIFEQQKQFDELLTVLGIPSDLPREEKLQRLRETPAKAIIDSQAKMSITEFRATTDDAFISPETMAHINSGDFARRMKRRGMKLMNGECRDEHNLYRTWRSAKNSYDGVYTRLCADYPEIAVSRYLEDCCGESKTLPSGMKDWQDLFGYAYANLQVHCLERGFHRALVIHGLQPGKDLLRYRIEWRADCCGYPPEWGVTHATDMAIWFWYPGLTTKDKQTLKPWNEALAAFIHGNDVKWGTNGVREARRLRSDGKTDAWDDNRWDEGIHVWNLLNGEDDILKSRL</sequence>
<comment type="caution">
    <text evidence="5">The sequence shown here is derived from an EMBL/GenBank/DDBJ whole genome shotgun (WGS) entry which is preliminary data.</text>
</comment>
<proteinExistence type="inferred from homology"/>
<dbReference type="SUPFAM" id="SSF53474">
    <property type="entry name" value="alpha/beta-Hydrolases"/>
    <property type="match status" value="1"/>
</dbReference>
<protein>
    <recommendedName>
        <fullName evidence="3">Carboxylic ester hydrolase</fullName>
        <ecNumber evidence="3">3.1.1.-</ecNumber>
    </recommendedName>
</protein>
<evidence type="ECO:0000256" key="3">
    <source>
        <dbReference type="RuleBase" id="RU361235"/>
    </source>
</evidence>
<dbReference type="GO" id="GO:0016787">
    <property type="term" value="F:hydrolase activity"/>
    <property type="evidence" value="ECO:0007669"/>
    <property type="project" value="UniProtKB-KW"/>
</dbReference>
<evidence type="ECO:0000256" key="2">
    <source>
        <dbReference type="ARBA" id="ARBA00022801"/>
    </source>
</evidence>
<evidence type="ECO:0000256" key="1">
    <source>
        <dbReference type="ARBA" id="ARBA00005964"/>
    </source>
</evidence>
<dbReference type="PROSITE" id="PS00122">
    <property type="entry name" value="CARBOXYLESTERASE_B_1"/>
    <property type="match status" value="1"/>
</dbReference>
<gene>
    <name evidence="5" type="ORF">PG999_005783</name>
</gene>